<evidence type="ECO:0000313" key="3">
    <source>
        <dbReference type="Proteomes" id="UP000471364"/>
    </source>
</evidence>
<evidence type="ECO:0000256" key="1">
    <source>
        <dbReference type="SAM" id="Coils"/>
    </source>
</evidence>
<dbReference type="EMBL" id="WAAR01000006">
    <property type="protein sequence ID" value="KAB1118640.1"/>
    <property type="molecule type" value="Genomic_DNA"/>
</dbReference>
<dbReference type="Proteomes" id="UP000471364">
    <property type="component" value="Unassembled WGS sequence"/>
</dbReference>
<organism evidence="2 3">
    <name type="scientific">Micromonospora aurantiaca</name>
    <name type="common">nom. illeg.</name>
    <dbReference type="NCBI Taxonomy" id="47850"/>
    <lineage>
        <taxon>Bacteria</taxon>
        <taxon>Bacillati</taxon>
        <taxon>Actinomycetota</taxon>
        <taxon>Actinomycetes</taxon>
        <taxon>Micromonosporales</taxon>
        <taxon>Micromonosporaceae</taxon>
        <taxon>Micromonospora</taxon>
    </lineage>
</organism>
<gene>
    <name evidence="2" type="ORF">F6X54_02640</name>
</gene>
<feature type="coiled-coil region" evidence="1">
    <location>
        <begin position="5"/>
        <end position="44"/>
    </location>
</feature>
<protein>
    <recommendedName>
        <fullName evidence="4">Fido domain-containing protein</fullName>
    </recommendedName>
</protein>
<dbReference type="RefSeq" id="WP_071099062.1">
    <property type="nucleotide sequence ID" value="NZ_CBDRLW010000034.1"/>
</dbReference>
<proteinExistence type="predicted"/>
<keyword evidence="3" id="KW-1185">Reference proteome</keyword>
<accession>A0ABQ6UMZ3</accession>
<evidence type="ECO:0008006" key="4">
    <source>
        <dbReference type="Google" id="ProtNLM"/>
    </source>
</evidence>
<evidence type="ECO:0000313" key="2">
    <source>
        <dbReference type="EMBL" id="KAB1118640.1"/>
    </source>
</evidence>
<reference evidence="2 3" key="1">
    <citation type="submission" date="2019-09" db="EMBL/GenBank/DDBJ databases">
        <title>High taxonomic diversity of Micromonospora strains isolated from Medicago sativa nodules in different geographical locations.</title>
        <authorList>
            <person name="Martinez-Hidalgo P."/>
            <person name="Flores-Felix J.D."/>
            <person name="Velazquez E."/>
            <person name="Brau L."/>
            <person name="Trujillo M.E."/>
            <person name="Martinez-Molina E."/>
        </authorList>
    </citation>
    <scope>NUCLEOTIDE SEQUENCE [LARGE SCALE GENOMIC DNA]</scope>
    <source>
        <strain evidence="2 3">ALFB5</strain>
    </source>
</reference>
<sequence>MAESLDDLEARIDELRTAVRRALMAGDRAEARRLRSDLRQAEVQWDDALLAIEPEKLASQPRTEPQDAGNLLSIRDQVHQALTFLGVPAAPKLIVALHQAVFAGALNGQQLTSLRRDEERSFKTAPWARPYYLCAALTADRLSPARGLLAVSTWPLSTRIVGPLSPRVHFLTSAIRIAEHLSHPDWVTLPARRLLWQFAANIPGGATSFDTTRPDAVRRAAQAELEVHRDADLSQREAAARRAVDQLDDLHQLFGAALKVASHAASDT</sequence>
<comment type="caution">
    <text evidence="2">The sequence shown here is derived from an EMBL/GenBank/DDBJ whole genome shotgun (WGS) entry which is preliminary data.</text>
</comment>
<keyword evidence="1" id="KW-0175">Coiled coil</keyword>
<name>A0ABQ6UMZ3_9ACTN</name>